<organism evidence="3 4">
    <name type="scientific">Naumovozyma castellii</name>
    <name type="common">Yeast</name>
    <name type="synonym">Saccharomyces castellii</name>
    <dbReference type="NCBI Taxonomy" id="27288"/>
    <lineage>
        <taxon>Eukaryota</taxon>
        <taxon>Fungi</taxon>
        <taxon>Dikarya</taxon>
        <taxon>Ascomycota</taxon>
        <taxon>Saccharomycotina</taxon>
        <taxon>Saccharomycetes</taxon>
        <taxon>Saccharomycetales</taxon>
        <taxon>Saccharomycetaceae</taxon>
        <taxon>Naumovozyma</taxon>
    </lineage>
</organism>
<feature type="domain" description="Metallo-beta-lactamase" evidence="2">
    <location>
        <begin position="25"/>
        <end position="228"/>
    </location>
</feature>
<keyword evidence="4" id="KW-1185">Reference proteome</keyword>
<dbReference type="InParanoid" id="G0VKG1"/>
<dbReference type="OMA" id="YDSTAVW"/>
<dbReference type="EMBL" id="HE576761">
    <property type="protein sequence ID" value="CCC71995.1"/>
    <property type="molecule type" value="Genomic_DNA"/>
</dbReference>
<dbReference type="HOGENOM" id="CLU_051050_1_0_1"/>
<dbReference type="GeneID" id="96905696"/>
<dbReference type="InterPro" id="IPR001279">
    <property type="entry name" value="Metallo-B-lactamas"/>
</dbReference>
<evidence type="ECO:0000256" key="1">
    <source>
        <dbReference type="ARBA" id="ARBA00022801"/>
    </source>
</evidence>
<sequence length="266" mass="29198">MTFDSNLSITYIGTATTIIEIDGARFLTDPAFDNATTYDMGIAVLEKTLDPGLKIEQLPPIDAILLSHEDHPDNLDATGRTLLPGRRILTTMDGAKNLSLYPGVSGLKPWETIAIELGGKNFTITATPCEHMLGGEVIGFLLHTNSLGTGVNGLPNVIYFGGDTIYIKELEQIGEKYNVKSFICNLGVAYGPPDGKIHKEPYKITMSGKDAANLSKKIGADVIIPVHFEEWTHFQQGREALQKDFEEEGCLEKVVWLERGKTTKIF</sequence>
<dbReference type="PANTHER" id="PTHR43546:SF9">
    <property type="entry name" value="L-ASCORBATE-6-PHOSPHATE LACTONASE ULAG-RELATED"/>
    <property type="match status" value="1"/>
</dbReference>
<gene>
    <name evidence="3" type="primary">NCAS0J00150</name>
    <name evidence="3" type="ordered locus">NCAS_0J00150</name>
</gene>
<name>G0VKG1_NAUCA</name>
<dbReference type="KEGG" id="ncs:NCAS_0J00150"/>
<accession>G0VKG1</accession>
<keyword evidence="1" id="KW-0378">Hydrolase</keyword>
<dbReference type="AlphaFoldDB" id="G0VKG1"/>
<proteinExistence type="predicted"/>
<evidence type="ECO:0000313" key="3">
    <source>
        <dbReference type="EMBL" id="CCC71995.1"/>
    </source>
</evidence>
<dbReference type="OrthoDB" id="332863at2759"/>
<dbReference type="Gene3D" id="3.60.15.10">
    <property type="entry name" value="Ribonuclease Z/Hydroxyacylglutathione hydrolase-like"/>
    <property type="match status" value="1"/>
</dbReference>
<dbReference type="SUPFAM" id="SSF56281">
    <property type="entry name" value="Metallo-hydrolase/oxidoreductase"/>
    <property type="match status" value="1"/>
</dbReference>
<reference evidence="3 4" key="1">
    <citation type="journal article" date="2011" name="Proc. Natl. Acad. Sci. U.S.A.">
        <title>Evolutionary erosion of yeast sex chromosomes by mating-type switching accidents.</title>
        <authorList>
            <person name="Gordon J.L."/>
            <person name="Armisen D."/>
            <person name="Proux-Wera E."/>
            <person name="Oheigeartaigh S.S."/>
            <person name="Byrne K.P."/>
            <person name="Wolfe K.H."/>
        </authorList>
    </citation>
    <scope>NUCLEOTIDE SEQUENCE [LARGE SCALE GENOMIC DNA]</scope>
    <source>
        <strain evidence="4">ATCC 76901 / BCRC 22586 / CBS 4309 / NBRC 1992 / NRRL Y-12630</strain>
    </source>
</reference>
<dbReference type="eggNOG" id="KOG3798">
    <property type="taxonomic scope" value="Eukaryota"/>
</dbReference>
<evidence type="ECO:0000313" key="4">
    <source>
        <dbReference type="Proteomes" id="UP000001640"/>
    </source>
</evidence>
<protein>
    <recommendedName>
        <fullName evidence="2">Metallo-beta-lactamase domain-containing protein</fullName>
    </recommendedName>
</protein>
<reference key="2">
    <citation type="submission" date="2011-08" db="EMBL/GenBank/DDBJ databases">
        <title>Genome sequence of Naumovozyma castellii.</title>
        <authorList>
            <person name="Gordon J.L."/>
            <person name="Armisen D."/>
            <person name="Proux-Wera E."/>
            <person name="OhEigeartaigh S.S."/>
            <person name="Byrne K.P."/>
            <person name="Wolfe K.H."/>
        </authorList>
    </citation>
    <scope>NUCLEOTIDE SEQUENCE</scope>
    <source>
        <strain>Type strain:CBS 4309</strain>
    </source>
</reference>
<evidence type="ECO:0000259" key="2">
    <source>
        <dbReference type="Pfam" id="PF12706"/>
    </source>
</evidence>
<dbReference type="RefSeq" id="XP_003678337.1">
    <property type="nucleotide sequence ID" value="XM_003678289.1"/>
</dbReference>
<dbReference type="Pfam" id="PF12706">
    <property type="entry name" value="Lactamase_B_2"/>
    <property type="match status" value="1"/>
</dbReference>
<dbReference type="Proteomes" id="UP000001640">
    <property type="component" value="Chromosome 10"/>
</dbReference>
<dbReference type="InterPro" id="IPR050114">
    <property type="entry name" value="UPF0173_UPF0282_UlaG_hydrolase"/>
</dbReference>
<dbReference type="InterPro" id="IPR036866">
    <property type="entry name" value="RibonucZ/Hydroxyglut_hydro"/>
</dbReference>
<dbReference type="GO" id="GO:0016787">
    <property type="term" value="F:hydrolase activity"/>
    <property type="evidence" value="ECO:0007669"/>
    <property type="project" value="UniProtKB-KW"/>
</dbReference>
<dbReference type="PANTHER" id="PTHR43546">
    <property type="entry name" value="UPF0173 METAL-DEPENDENT HYDROLASE MJ1163-RELATED"/>
    <property type="match status" value="1"/>
</dbReference>